<name>A0A1Z5JUS7_FISSO</name>
<keyword evidence="3 5" id="KW-1133">Transmembrane helix</keyword>
<organism evidence="7 8">
    <name type="scientific">Fistulifera solaris</name>
    <name type="common">Oleaginous diatom</name>
    <dbReference type="NCBI Taxonomy" id="1519565"/>
    <lineage>
        <taxon>Eukaryota</taxon>
        <taxon>Sar</taxon>
        <taxon>Stramenopiles</taxon>
        <taxon>Ochrophyta</taxon>
        <taxon>Bacillariophyta</taxon>
        <taxon>Bacillariophyceae</taxon>
        <taxon>Bacillariophycidae</taxon>
        <taxon>Naviculales</taxon>
        <taxon>Naviculaceae</taxon>
        <taxon>Fistulifera</taxon>
    </lineage>
</organism>
<evidence type="ECO:0000313" key="7">
    <source>
        <dbReference type="EMBL" id="GAX17787.1"/>
    </source>
</evidence>
<feature type="transmembrane region" description="Helical" evidence="5">
    <location>
        <begin position="146"/>
        <end position="165"/>
    </location>
</feature>
<feature type="transmembrane region" description="Helical" evidence="5">
    <location>
        <begin position="401"/>
        <end position="420"/>
    </location>
</feature>
<dbReference type="EMBL" id="BDSP01000122">
    <property type="protein sequence ID" value="GAX17787.1"/>
    <property type="molecule type" value="Genomic_DNA"/>
</dbReference>
<feature type="domain" description="Cationic amino acid transporter C-terminal" evidence="6">
    <location>
        <begin position="483"/>
        <end position="528"/>
    </location>
</feature>
<feature type="transmembrane region" description="Helical" evidence="5">
    <location>
        <begin position="299"/>
        <end position="318"/>
    </location>
</feature>
<protein>
    <recommendedName>
        <fullName evidence="6">Cationic amino acid transporter C-terminal domain-containing protein</fullName>
    </recommendedName>
</protein>
<dbReference type="InterPro" id="IPR002293">
    <property type="entry name" value="AA/rel_permease1"/>
</dbReference>
<feature type="transmembrane region" description="Helical" evidence="5">
    <location>
        <begin position="426"/>
        <end position="448"/>
    </location>
</feature>
<feature type="transmembrane region" description="Helical" evidence="5">
    <location>
        <begin position="509"/>
        <end position="530"/>
    </location>
</feature>
<comment type="subcellular location">
    <subcellularLocation>
        <location evidence="1">Membrane</location>
        <topology evidence="1">Multi-pass membrane protein</topology>
    </subcellularLocation>
</comment>
<feature type="transmembrane region" description="Helical" evidence="5">
    <location>
        <begin position="61"/>
        <end position="84"/>
    </location>
</feature>
<feature type="transmembrane region" description="Helical" evidence="5">
    <location>
        <begin position="177"/>
        <end position="196"/>
    </location>
</feature>
<evidence type="ECO:0000256" key="4">
    <source>
        <dbReference type="ARBA" id="ARBA00023136"/>
    </source>
</evidence>
<dbReference type="InParanoid" id="A0A1Z5JUS7"/>
<keyword evidence="8" id="KW-1185">Reference proteome</keyword>
<dbReference type="GO" id="GO:0016020">
    <property type="term" value="C:membrane"/>
    <property type="evidence" value="ECO:0007669"/>
    <property type="project" value="UniProtKB-SubCell"/>
</dbReference>
<feature type="transmembrane region" description="Helical" evidence="5">
    <location>
        <begin position="96"/>
        <end position="126"/>
    </location>
</feature>
<accession>A0A1Z5JUS7</accession>
<gene>
    <name evidence="7" type="ORF">FisN_24Hh144</name>
</gene>
<keyword evidence="2 5" id="KW-0812">Transmembrane</keyword>
<evidence type="ECO:0000313" key="8">
    <source>
        <dbReference type="Proteomes" id="UP000198406"/>
    </source>
</evidence>
<dbReference type="PANTHER" id="PTHR43243:SF82">
    <property type="entry name" value="CATIONIC AMINO ACID TRANSPORTER C-TERMINAL DOMAIN-CONTAINING PROTEIN"/>
    <property type="match status" value="1"/>
</dbReference>
<dbReference type="Pfam" id="PF13520">
    <property type="entry name" value="AA_permease_2"/>
    <property type="match status" value="1"/>
</dbReference>
<feature type="transmembrane region" description="Helical" evidence="5">
    <location>
        <begin position="487"/>
        <end position="503"/>
    </location>
</feature>
<proteinExistence type="predicted"/>
<evidence type="ECO:0000256" key="3">
    <source>
        <dbReference type="ARBA" id="ARBA00022989"/>
    </source>
</evidence>
<keyword evidence="4 5" id="KW-0472">Membrane</keyword>
<dbReference type="PANTHER" id="PTHR43243">
    <property type="entry name" value="INNER MEMBRANE TRANSPORTER YGJI-RELATED"/>
    <property type="match status" value="1"/>
</dbReference>
<dbReference type="Pfam" id="PF13906">
    <property type="entry name" value="AA_permease_C"/>
    <property type="match status" value="1"/>
</dbReference>
<dbReference type="InterPro" id="IPR029485">
    <property type="entry name" value="CAT_C"/>
</dbReference>
<reference evidence="7 8" key="1">
    <citation type="journal article" date="2015" name="Plant Cell">
        <title>Oil accumulation by the oleaginous diatom Fistulifera solaris as revealed by the genome and transcriptome.</title>
        <authorList>
            <person name="Tanaka T."/>
            <person name="Maeda Y."/>
            <person name="Veluchamy A."/>
            <person name="Tanaka M."/>
            <person name="Abida H."/>
            <person name="Marechal E."/>
            <person name="Bowler C."/>
            <person name="Muto M."/>
            <person name="Sunaga Y."/>
            <person name="Tanaka M."/>
            <person name="Yoshino T."/>
            <person name="Taniguchi T."/>
            <person name="Fukuda Y."/>
            <person name="Nemoto M."/>
            <person name="Matsumoto M."/>
            <person name="Wong P.S."/>
            <person name="Aburatani S."/>
            <person name="Fujibuchi W."/>
        </authorList>
    </citation>
    <scope>NUCLEOTIDE SEQUENCE [LARGE SCALE GENOMIC DNA]</scope>
    <source>
        <strain evidence="7 8">JPCC DA0580</strain>
    </source>
</reference>
<evidence type="ECO:0000259" key="6">
    <source>
        <dbReference type="Pfam" id="PF13906"/>
    </source>
</evidence>
<feature type="transmembrane region" description="Helical" evidence="5">
    <location>
        <begin position="31"/>
        <end position="55"/>
    </location>
</feature>
<dbReference type="OrthoDB" id="5982228at2759"/>
<evidence type="ECO:0000256" key="5">
    <source>
        <dbReference type="SAM" id="Phobius"/>
    </source>
</evidence>
<evidence type="ECO:0000256" key="1">
    <source>
        <dbReference type="ARBA" id="ARBA00004141"/>
    </source>
</evidence>
<evidence type="ECO:0000256" key="2">
    <source>
        <dbReference type="ARBA" id="ARBA00022692"/>
    </source>
</evidence>
<sequence length="595" mass="63798">MATTPNSPWIRKPLHAVYQYEQQQLHRHLSLWDLLGIGVGGTVGSGIFVLTGQIAAQYAGTWTWCSFAVSGVAATCSGVCFAELSGRIPAAGSSYAYAYVCFGQWAAILAASCLTLEYGIAGAAVARSWGDKVLLVIAGENAPNESSWVNVPALLISALSTLLLVKGVKESKTATNFVTMMKMLLVFFMIAGGFWLSPTRTYNNSHKSSIPTAGILRGATSSFFGYLGYDEVCCVAGEAKHPVRDMPRAVLGTLGLVTITYVTASIALTGMVENPQDISPTSGFPSAFRSRHVEWAAEIAAWGEIVTLPVVVLISLLAQPRLTYGMAQDGLLPAVFAQTDVHGNLVMGTLIQGTAMTLLAAFVPFTYLNDLISAGILVAFSLTDSSLVVLRRESPPNDPGLLERCLMGYNVLCFLTAILISHESSWGIVQLALAVFTALSAALTLVYMTIQCPASPQFGGTLLQCTQSGNVSSSAPFPDSHYFQTPWVPLIPCLGMAVNWYLIAQLEVFGLLLLGLYLGVVVLFYLLFCLNGTAPSWAHPTASKSSSSEDAISLISLGHHNFDNEKQSMLSEQDEILNYSSAATRNQRLARRNSR</sequence>
<dbReference type="GO" id="GO:0015171">
    <property type="term" value="F:amino acid transmembrane transporter activity"/>
    <property type="evidence" value="ECO:0007669"/>
    <property type="project" value="TreeGrafter"/>
</dbReference>
<dbReference type="AlphaFoldDB" id="A0A1Z5JUS7"/>
<dbReference type="Proteomes" id="UP000198406">
    <property type="component" value="Unassembled WGS sequence"/>
</dbReference>
<feature type="transmembrane region" description="Helical" evidence="5">
    <location>
        <begin position="249"/>
        <end position="272"/>
    </location>
</feature>
<dbReference type="Gene3D" id="1.20.1740.10">
    <property type="entry name" value="Amino acid/polyamine transporter I"/>
    <property type="match status" value="1"/>
</dbReference>
<comment type="caution">
    <text evidence="7">The sequence shown here is derived from an EMBL/GenBank/DDBJ whole genome shotgun (WGS) entry which is preliminary data.</text>
</comment>